<feature type="domain" description="FKB95-like N-terminal Kelch" evidence="2">
    <location>
        <begin position="100"/>
        <end position="366"/>
    </location>
</feature>
<keyword evidence="3" id="KW-1185">Reference proteome</keyword>
<accession>A0ABM0SNG5</accession>
<evidence type="ECO:0000259" key="2">
    <source>
        <dbReference type="Pfam" id="PF25210"/>
    </source>
</evidence>
<evidence type="ECO:0000313" key="4">
    <source>
        <dbReference type="RefSeq" id="XP_010413809.1"/>
    </source>
</evidence>
<dbReference type="PANTHER" id="PTHR24414:SF193">
    <property type="entry name" value="F-BOX DOMAIN-CONTAINING PROTEIN"/>
    <property type="match status" value="1"/>
</dbReference>
<reference evidence="4" key="2">
    <citation type="submission" date="2025-08" db="UniProtKB">
        <authorList>
            <consortium name="RefSeq"/>
        </authorList>
    </citation>
    <scope>IDENTIFICATION</scope>
    <source>
        <tissue evidence="4">Leaf</tissue>
    </source>
</reference>
<dbReference type="Pfam" id="PF00646">
    <property type="entry name" value="F-box"/>
    <property type="match status" value="1"/>
</dbReference>
<proteinExistence type="predicted"/>
<organism evidence="3 4">
    <name type="scientific">Camelina sativa</name>
    <name type="common">False flax</name>
    <name type="synonym">Myagrum sativum</name>
    <dbReference type="NCBI Taxonomy" id="90675"/>
    <lineage>
        <taxon>Eukaryota</taxon>
        <taxon>Viridiplantae</taxon>
        <taxon>Streptophyta</taxon>
        <taxon>Embryophyta</taxon>
        <taxon>Tracheophyta</taxon>
        <taxon>Spermatophyta</taxon>
        <taxon>Magnoliopsida</taxon>
        <taxon>eudicotyledons</taxon>
        <taxon>Gunneridae</taxon>
        <taxon>Pentapetalae</taxon>
        <taxon>rosids</taxon>
        <taxon>malvids</taxon>
        <taxon>Brassicales</taxon>
        <taxon>Brassicaceae</taxon>
        <taxon>Camelineae</taxon>
        <taxon>Camelina</taxon>
    </lineage>
</organism>
<sequence length="380" mass="43023">MRDVIKSFFLSNKKMSSKVGADDNHPPERPSLMTSLPEELILDCVARVPRCYHPILSLVSDEFRSFVTSPVIYMIRSLLGNEDHSLYVAISKNQTSAIHWYTLVRKPNKNHWLVPIPSLPPMPLHGSYVVSGSSIYVMGGFHHWGLITPSVSRIDCVSHTVQPLARMPTAVACSVSKLVDGKIYVIGGSDTRPRKLKSSSKKIMVFDTEAQTWGVTKKRPAGWDVSQRWLSSVETADKIYMRSYHNSYVYEPKKGTCAIDRILHSKEWSNSCVLDDVLYYYDVRKNCLRAYDLKERAWGVVKGVELGLLEDGSWSCTVNYGRKLAVFLQKVIALTETTEIWCAQIVVERYEGGEIWGKVEWYNLVLDGNACIMNCLAVKM</sequence>
<evidence type="ECO:0000313" key="3">
    <source>
        <dbReference type="Proteomes" id="UP000694864"/>
    </source>
</evidence>
<dbReference type="RefSeq" id="XP_010413809.1">
    <property type="nucleotide sequence ID" value="XM_010415507.2"/>
</dbReference>
<dbReference type="InterPro" id="IPR057499">
    <property type="entry name" value="Kelch_FKB95"/>
</dbReference>
<dbReference type="Gene3D" id="2.120.10.80">
    <property type="entry name" value="Kelch-type beta propeller"/>
    <property type="match status" value="1"/>
</dbReference>
<dbReference type="Pfam" id="PF25210">
    <property type="entry name" value="Kelch_FKB95"/>
    <property type="match status" value="1"/>
</dbReference>
<name>A0ABM0SNG5_CAMSA</name>
<protein>
    <submittedName>
        <fullName evidence="4">F-box/kelch-repeat protein At4g38940-like</fullName>
    </submittedName>
</protein>
<dbReference type="GeneID" id="104700060"/>
<dbReference type="PANTHER" id="PTHR24414">
    <property type="entry name" value="F-BOX/KELCH-REPEAT PROTEIN SKIP4"/>
    <property type="match status" value="1"/>
</dbReference>
<dbReference type="Proteomes" id="UP000694864">
    <property type="component" value="Chromosome 7"/>
</dbReference>
<dbReference type="InterPro" id="IPR001810">
    <property type="entry name" value="F-box_dom"/>
</dbReference>
<reference evidence="3" key="1">
    <citation type="journal article" date="2014" name="Nat. Commun.">
        <title>The emerging biofuel crop Camelina sativa retains a highly undifferentiated hexaploid genome structure.</title>
        <authorList>
            <person name="Kagale S."/>
            <person name="Koh C."/>
            <person name="Nixon J."/>
            <person name="Bollina V."/>
            <person name="Clarke W.E."/>
            <person name="Tuteja R."/>
            <person name="Spillane C."/>
            <person name="Robinson S.J."/>
            <person name="Links M.G."/>
            <person name="Clarke C."/>
            <person name="Higgins E.E."/>
            <person name="Huebert T."/>
            <person name="Sharpe A.G."/>
            <person name="Parkin I.A."/>
        </authorList>
    </citation>
    <scope>NUCLEOTIDE SEQUENCE [LARGE SCALE GENOMIC DNA]</scope>
    <source>
        <strain evidence="3">cv. DH55</strain>
    </source>
</reference>
<dbReference type="SUPFAM" id="SSF117281">
    <property type="entry name" value="Kelch motif"/>
    <property type="match status" value="1"/>
</dbReference>
<dbReference type="InterPro" id="IPR050354">
    <property type="entry name" value="F-box/kelch-repeat_ARATH"/>
</dbReference>
<dbReference type="InterPro" id="IPR015915">
    <property type="entry name" value="Kelch-typ_b-propeller"/>
</dbReference>
<gene>
    <name evidence="4" type="primary">LOC104700060</name>
</gene>
<dbReference type="CDD" id="cd22152">
    <property type="entry name" value="F-box_AtAFR-like"/>
    <property type="match status" value="1"/>
</dbReference>
<feature type="domain" description="F-box" evidence="1">
    <location>
        <begin position="34"/>
        <end position="73"/>
    </location>
</feature>
<evidence type="ECO:0000259" key="1">
    <source>
        <dbReference type="Pfam" id="PF00646"/>
    </source>
</evidence>